<organism evidence="3 4">
    <name type="scientific">Rhodopirellula bahusiensis</name>
    <dbReference type="NCBI Taxonomy" id="2014065"/>
    <lineage>
        <taxon>Bacteria</taxon>
        <taxon>Pseudomonadati</taxon>
        <taxon>Planctomycetota</taxon>
        <taxon>Planctomycetia</taxon>
        <taxon>Pirellulales</taxon>
        <taxon>Pirellulaceae</taxon>
        <taxon>Rhodopirellula</taxon>
    </lineage>
</organism>
<dbReference type="AlphaFoldDB" id="A0A2G1WCE3"/>
<proteinExistence type="predicted"/>
<dbReference type="RefSeq" id="WP_099259595.1">
    <property type="nucleotide sequence ID" value="NZ_NIZW01000002.1"/>
</dbReference>
<keyword evidence="4" id="KW-1185">Reference proteome</keyword>
<name>A0A2G1WCE3_9BACT</name>
<accession>A0A2G1WCE3</accession>
<keyword evidence="2" id="KW-0732">Signal</keyword>
<evidence type="ECO:0000313" key="4">
    <source>
        <dbReference type="Proteomes" id="UP000225740"/>
    </source>
</evidence>
<evidence type="ECO:0000256" key="2">
    <source>
        <dbReference type="SAM" id="SignalP"/>
    </source>
</evidence>
<gene>
    <name evidence="3" type="ORF">CEE69_04945</name>
</gene>
<feature type="signal peptide" evidence="2">
    <location>
        <begin position="1"/>
        <end position="24"/>
    </location>
</feature>
<dbReference type="EMBL" id="NIZW01000002">
    <property type="protein sequence ID" value="PHQ36698.1"/>
    <property type="molecule type" value="Genomic_DNA"/>
</dbReference>
<comment type="caution">
    <text evidence="3">The sequence shown here is derived from an EMBL/GenBank/DDBJ whole genome shotgun (WGS) entry which is preliminary data.</text>
</comment>
<evidence type="ECO:0000256" key="1">
    <source>
        <dbReference type="SAM" id="MobiDB-lite"/>
    </source>
</evidence>
<evidence type="ECO:0000313" key="3">
    <source>
        <dbReference type="EMBL" id="PHQ36698.1"/>
    </source>
</evidence>
<feature type="compositionally biased region" description="Basic and acidic residues" evidence="1">
    <location>
        <begin position="45"/>
        <end position="62"/>
    </location>
</feature>
<dbReference type="GeneID" id="90607583"/>
<dbReference type="Proteomes" id="UP000225740">
    <property type="component" value="Unassembled WGS sequence"/>
</dbReference>
<feature type="chain" id="PRO_5013672850" description="Secreted protein" evidence="2">
    <location>
        <begin position="25"/>
        <end position="146"/>
    </location>
</feature>
<reference evidence="3 4" key="1">
    <citation type="submission" date="2017-06" db="EMBL/GenBank/DDBJ databases">
        <title>Description of Rhodopirellula bahusiensis sp. nov.</title>
        <authorList>
            <person name="Kizina J."/>
            <person name="Harder J."/>
        </authorList>
    </citation>
    <scope>NUCLEOTIDE SEQUENCE [LARGE SCALE GENOMIC DNA]</scope>
    <source>
        <strain evidence="3 4">SWK21</strain>
    </source>
</reference>
<sequence length="146" mass="15785">MNRVLSLLLIPLFVLGQCLPHSHAGSGVAEPDDHALRPHVHLHGHAHDDIHSNDDHHQHASEDDSASQDALLSPAAEHDSDAVYLAASGHSLTRASGTIGLEFHSADRVGFSDPLPVSLPPGWRTSDPPDRYRTLPIYLLTASLRL</sequence>
<protein>
    <recommendedName>
        <fullName evidence="5">Secreted protein</fullName>
    </recommendedName>
</protein>
<dbReference type="OrthoDB" id="278458at2"/>
<feature type="region of interest" description="Disordered" evidence="1">
    <location>
        <begin position="45"/>
        <end position="75"/>
    </location>
</feature>
<evidence type="ECO:0008006" key="5">
    <source>
        <dbReference type="Google" id="ProtNLM"/>
    </source>
</evidence>